<protein>
    <submittedName>
        <fullName evidence="2">Bifunctional DNA primase/polymerase</fullName>
    </submittedName>
</protein>
<name>A0ABW2GCX6_9ACTN</name>
<dbReference type="EMBL" id="JBHSZO010000012">
    <property type="protein sequence ID" value="MFC7218452.1"/>
    <property type="molecule type" value="Genomic_DNA"/>
</dbReference>
<organism evidence="2 3">
    <name type="scientific">Streptomyces polyrhachis</name>
    <dbReference type="NCBI Taxonomy" id="1282885"/>
    <lineage>
        <taxon>Bacteria</taxon>
        <taxon>Bacillati</taxon>
        <taxon>Actinomycetota</taxon>
        <taxon>Actinomycetes</taxon>
        <taxon>Kitasatosporales</taxon>
        <taxon>Streptomycetaceae</taxon>
        <taxon>Streptomyces</taxon>
    </lineage>
</organism>
<dbReference type="Proteomes" id="UP001596413">
    <property type="component" value="Unassembled WGS sequence"/>
</dbReference>
<evidence type="ECO:0000313" key="3">
    <source>
        <dbReference type="Proteomes" id="UP001596413"/>
    </source>
</evidence>
<comment type="caution">
    <text evidence="2">The sequence shown here is derived from an EMBL/GenBank/DDBJ whole genome shotgun (WGS) entry which is preliminary data.</text>
</comment>
<feature type="domain" description="DNA primase/polymerase bifunctional N-terminal" evidence="1">
    <location>
        <begin position="21"/>
        <end position="103"/>
    </location>
</feature>
<evidence type="ECO:0000259" key="1">
    <source>
        <dbReference type="Pfam" id="PF09250"/>
    </source>
</evidence>
<sequence length="228" mass="23376">MTTDDRGGRAGDSAVVTRAGADWLASASPFPRSVLALWRARPQAPSALPCGTAFDVVSLPPVLGRAVLEQLWTPRAGAPGASGPAAVVRGRTLLFAAPGTAARLPSLLAWGQWAALSAPSALPDPPGAAPLCFGPGDAVTIPPLRMPPAGPRPGPRWLLAPQVRHPWLPGARALLRACVRAGARPGAGGEERPGAVPAPGYRFSITPDRMLKSSCQAPLAQLVRAADS</sequence>
<dbReference type="InterPro" id="IPR015330">
    <property type="entry name" value="DNA_primase/pol_bifunc_N"/>
</dbReference>
<keyword evidence="3" id="KW-1185">Reference proteome</keyword>
<gene>
    <name evidence="2" type="ORF">ACFQLX_09760</name>
</gene>
<dbReference type="RefSeq" id="WP_386413930.1">
    <property type="nucleotide sequence ID" value="NZ_JBHSZO010000012.1"/>
</dbReference>
<dbReference type="Pfam" id="PF09250">
    <property type="entry name" value="Prim-Pol"/>
    <property type="match status" value="1"/>
</dbReference>
<accession>A0ABW2GCX6</accession>
<reference evidence="3" key="1">
    <citation type="journal article" date="2019" name="Int. J. Syst. Evol. Microbiol.">
        <title>The Global Catalogue of Microorganisms (GCM) 10K type strain sequencing project: providing services to taxonomists for standard genome sequencing and annotation.</title>
        <authorList>
            <consortium name="The Broad Institute Genomics Platform"/>
            <consortium name="The Broad Institute Genome Sequencing Center for Infectious Disease"/>
            <person name="Wu L."/>
            <person name="Ma J."/>
        </authorList>
    </citation>
    <scope>NUCLEOTIDE SEQUENCE [LARGE SCALE GENOMIC DNA]</scope>
    <source>
        <strain evidence="3">CGMCC 1.13681</strain>
    </source>
</reference>
<proteinExistence type="predicted"/>
<evidence type="ECO:0000313" key="2">
    <source>
        <dbReference type="EMBL" id="MFC7218452.1"/>
    </source>
</evidence>